<organism evidence="1 2">
    <name type="scientific">Globodera pallida</name>
    <name type="common">Potato cyst nematode worm</name>
    <name type="synonym">Heterodera pallida</name>
    <dbReference type="NCBI Taxonomy" id="36090"/>
    <lineage>
        <taxon>Eukaryota</taxon>
        <taxon>Metazoa</taxon>
        <taxon>Ecdysozoa</taxon>
        <taxon>Nematoda</taxon>
        <taxon>Chromadorea</taxon>
        <taxon>Rhabditida</taxon>
        <taxon>Tylenchina</taxon>
        <taxon>Tylenchomorpha</taxon>
        <taxon>Tylenchoidea</taxon>
        <taxon>Heteroderidae</taxon>
        <taxon>Heteroderinae</taxon>
        <taxon>Globodera</taxon>
    </lineage>
</organism>
<dbReference type="AlphaFoldDB" id="A0A183CNS0"/>
<keyword evidence="1" id="KW-1185">Reference proteome</keyword>
<evidence type="ECO:0000313" key="1">
    <source>
        <dbReference type="Proteomes" id="UP000050741"/>
    </source>
</evidence>
<evidence type="ECO:0000313" key="2">
    <source>
        <dbReference type="WBParaSite" id="GPLIN_001452700"/>
    </source>
</evidence>
<protein>
    <submittedName>
        <fullName evidence="2">TIR domain-containing protein</fullName>
    </submittedName>
</protein>
<reference evidence="2" key="2">
    <citation type="submission" date="2016-06" db="UniProtKB">
        <authorList>
            <consortium name="WormBaseParasite"/>
        </authorList>
    </citation>
    <scope>IDENTIFICATION</scope>
</reference>
<name>A0A183CNS0_GLOPA</name>
<dbReference type="WBParaSite" id="GPLIN_001452700">
    <property type="protein sequence ID" value="GPLIN_001452700"/>
    <property type="gene ID" value="GPLIN_001452700"/>
</dbReference>
<sequence>MSDNPKKVEKQLKEISICDDVLFDVFKFCGHFVLGLKVALISDRFDFLVDAHFKSKEWSLGQLKIRRANDGNSAEIVKYVDGKVERRLPIPQEPLPDKVIGFERLIINYIDASVIEFLKSISRLFDSKEITLFIGTSEFGSRSWEIIWHQILPLINDNICGFIMLYSKLDRLRRFSSTVLRDWAKLRVIHSVYGFPMFPADDSAGAFSGQALAKWLHTPRGDGLPKVLRCKFCLTGMDGLKRVIFLLF</sequence>
<proteinExistence type="predicted"/>
<accession>A0A183CNS0</accession>
<dbReference type="Proteomes" id="UP000050741">
    <property type="component" value="Unassembled WGS sequence"/>
</dbReference>
<reference evidence="1" key="1">
    <citation type="submission" date="2014-05" db="EMBL/GenBank/DDBJ databases">
        <title>The genome and life-stage specific transcriptomes of Globodera pallida elucidate key aspects of plant parasitism by a cyst nematode.</title>
        <authorList>
            <person name="Cotton J.A."/>
            <person name="Lilley C.J."/>
            <person name="Jones L.M."/>
            <person name="Kikuchi T."/>
            <person name="Reid A.J."/>
            <person name="Thorpe P."/>
            <person name="Tsai I.J."/>
            <person name="Beasley H."/>
            <person name="Blok V."/>
            <person name="Cock P.J.A."/>
            <person name="Van den Akker S.E."/>
            <person name="Holroyd N."/>
            <person name="Hunt M."/>
            <person name="Mantelin S."/>
            <person name="Naghra H."/>
            <person name="Pain A."/>
            <person name="Palomares-Rius J.E."/>
            <person name="Zarowiecki M."/>
            <person name="Berriman M."/>
            <person name="Jones J.T."/>
            <person name="Urwin P.E."/>
        </authorList>
    </citation>
    <scope>NUCLEOTIDE SEQUENCE [LARGE SCALE GENOMIC DNA]</scope>
    <source>
        <strain evidence="1">Lindley</strain>
    </source>
</reference>